<gene>
    <name evidence="5" type="ORF">CCO02nite_16220</name>
</gene>
<keyword evidence="1 3" id="KW-0732">Signal</keyword>
<name>A0A511JAH6_9CELL</name>
<evidence type="ECO:0000256" key="2">
    <source>
        <dbReference type="ARBA" id="ARBA00023157"/>
    </source>
</evidence>
<dbReference type="SUPFAM" id="SSF50998">
    <property type="entry name" value="Quinoprotein alcohol dehydrogenase-like"/>
    <property type="match status" value="1"/>
</dbReference>
<comment type="caution">
    <text evidence="5">The sequence shown here is derived from an EMBL/GenBank/DDBJ whole genome shotgun (WGS) entry which is preliminary data.</text>
</comment>
<feature type="signal peptide" evidence="3">
    <location>
        <begin position="1"/>
        <end position="31"/>
    </location>
</feature>
<evidence type="ECO:0000256" key="1">
    <source>
        <dbReference type="ARBA" id="ARBA00022729"/>
    </source>
</evidence>
<keyword evidence="2" id="KW-1015">Disulfide bond</keyword>
<dbReference type="SMART" id="SM00089">
    <property type="entry name" value="PKD"/>
    <property type="match status" value="3"/>
</dbReference>
<dbReference type="SUPFAM" id="SSF49299">
    <property type="entry name" value="PKD domain"/>
    <property type="match status" value="3"/>
</dbReference>
<feature type="domain" description="PKD" evidence="4">
    <location>
        <begin position="1108"/>
        <end position="1186"/>
    </location>
</feature>
<dbReference type="Pfam" id="PF13385">
    <property type="entry name" value="Laminin_G_3"/>
    <property type="match status" value="2"/>
</dbReference>
<protein>
    <submittedName>
        <fullName evidence="5">PDK repeat-containing protein</fullName>
    </submittedName>
</protein>
<dbReference type="Gene3D" id="2.60.40.10">
    <property type="entry name" value="Immunoglobulins"/>
    <property type="match status" value="3"/>
</dbReference>
<dbReference type="InterPro" id="IPR013320">
    <property type="entry name" value="ConA-like_dom_sf"/>
</dbReference>
<dbReference type="InterPro" id="IPR013783">
    <property type="entry name" value="Ig-like_fold"/>
</dbReference>
<evidence type="ECO:0000256" key="3">
    <source>
        <dbReference type="SAM" id="SignalP"/>
    </source>
</evidence>
<dbReference type="Pfam" id="PF18911">
    <property type="entry name" value="PKD_4"/>
    <property type="match status" value="3"/>
</dbReference>
<dbReference type="OrthoDB" id="9802683at2"/>
<evidence type="ECO:0000313" key="5">
    <source>
        <dbReference type="EMBL" id="GEL94964.1"/>
    </source>
</evidence>
<keyword evidence="6" id="KW-1185">Reference proteome</keyword>
<dbReference type="InterPro" id="IPR006558">
    <property type="entry name" value="LamG-like"/>
</dbReference>
<dbReference type="InterPro" id="IPR022409">
    <property type="entry name" value="PKD/Chitinase_dom"/>
</dbReference>
<dbReference type="EMBL" id="BJWG01000006">
    <property type="protein sequence ID" value="GEL94964.1"/>
    <property type="molecule type" value="Genomic_DNA"/>
</dbReference>
<dbReference type="SMART" id="SM00282">
    <property type="entry name" value="LamG"/>
    <property type="match status" value="2"/>
</dbReference>
<feature type="chain" id="PRO_5021709342" evidence="3">
    <location>
        <begin position="32"/>
        <end position="1493"/>
    </location>
</feature>
<sequence>MLRNTKTARRLAAVVAVAAMTTIGLAMPASADTVPLDPTSPSTPPTVSTDALPTVQIDGVVWDQVVVGTTVYVAGKFTTARPAGAAPGVNTVVRNNLLAFDITTGNLIQSFAPSLDGQARAITRSPDGRRVYVTGDFNKVDGVYHVRVAAIDTATNQVVAAFRPTLASAGLAIAASNTTVYVGGNFKSVASQTGGTLVPRMYLAALDGQTGALTSFQADANAAVTSLAYSPAADKVFVGGRFTQLAGTSFYGLGTVDPVTGAAIPLPANSTIRNAGNASAILDLNVDGAKVYGTGYHFGSGGNVEGVFKLDAPSGTVDWVADCHGDGYQSFTMGGAVYLATHQHYCGNMGGFPQTDPWQIHYGTAFSEQATGVNTADIYGYPDHVGEPAPSLLTWYPDFISGTFTGQGQAGWSVTGNDQYVVFGGEFPGVNNKGQQGLVRFAVPSIAPNQRGPLTADVEGNPWTAGASSFVKGQVRVTFPTTWDRDNETLTYRVYRGSTSTTPISTKTITAKFWKPVTTLVNDTGLPLGSTQQYIVTATDPYGNVARTPAVSVTVNSTDELSAYAGAVFGDEATSFWRLGEPSGSGVTDWAGGLPAVAGSGVTRGVTGAISGDLNTAAHFDGSTSGFAATQTSISGPQTFSIEAWFRTTTTAGGKIVGFGNAKTGNSNNYDRHIYMDTSGRLLFGVYPGSSQTLQSSKSYNNGQWHQVVATLGAGGMQLFVDGTRVGRRTDVTSAQSYSGYWRIGGDTPWSGAAYFSGDIDDVSLYPTALTTAQVDAHWVASGRTSTLPTAPADAYGAAVFGLSPDLFWRLGEGNGVSTAADSGAFGNTGTYRGTVTRNVVSGVQGPANNRGVSFNGGANNLVSAVNAAVNPTTYSEELWFRTSTSNGGKLIGFGDATTGTSSSYDRHVYMETDGRLTFGVWTGTTNTITTSGTYRDNAWHHMVATQSPDGMKLYVDGTLQGTNPQTQAQAYTGYWRIGGDTTWGPQPWFNGAIDEVAVYSIALTPAQVAQHYALGTGTVPNQAPTASFTSTTSDLSAQFTSTSTDTDGTVVGYAWTFGDGGTSTLANPSHLYAAGGTYAVTLVVTDDDGATATANGSVTVTPPNQAPTAAFVPTVDHLTVDVDGSTSSDVDGTVASYQWSFDGVVSDEHGPTDSFTFGTPGDHTVSLVVTDDDGAVSVASTQTVTTFPLPVNQAPTAAFTWTPSDLTVNVVGTSSTDPDGTVVSYRWAFDGVVGGGSASTASHTFSTAGDHTVTLVVTDDDGLDSSATTQTVTVTAPTGPVVFGSETFTRTSASGWGTADTGGAWTLAGAASLFKVTGTTGTVTVNAGSTPKARLDAASGQDVDVTGTLVLDKLSNVGTVSAWVSARTGGSWTSEYALNAKVTQTGAVSVQLLRRLSSGETTLATATLTGVTYAPGTQLKFHLQAVGSGTTTIRGNVWTGATEPATWRLTATDTTAELQDAGGVGLGQYVAASTTNGPVLFTWDDLKSVGVE</sequence>
<dbReference type="Gene3D" id="2.60.120.200">
    <property type="match status" value="2"/>
</dbReference>
<organism evidence="5 6">
    <name type="scientific">Cellulomonas composti</name>
    <dbReference type="NCBI Taxonomy" id="266130"/>
    <lineage>
        <taxon>Bacteria</taxon>
        <taxon>Bacillati</taxon>
        <taxon>Actinomycetota</taxon>
        <taxon>Actinomycetes</taxon>
        <taxon>Micrococcales</taxon>
        <taxon>Cellulomonadaceae</taxon>
        <taxon>Cellulomonas</taxon>
    </lineage>
</organism>
<dbReference type="PROSITE" id="PS50093">
    <property type="entry name" value="PKD"/>
    <property type="match status" value="3"/>
</dbReference>
<accession>A0A511JAH6</accession>
<dbReference type="RefSeq" id="WP_146842630.1">
    <property type="nucleotide sequence ID" value="NZ_BJWG01000006.1"/>
</dbReference>
<dbReference type="SUPFAM" id="SSF49899">
    <property type="entry name" value="Concanavalin A-like lectins/glucanases"/>
    <property type="match status" value="2"/>
</dbReference>
<dbReference type="GO" id="GO:0005975">
    <property type="term" value="P:carbohydrate metabolic process"/>
    <property type="evidence" value="ECO:0007669"/>
    <property type="project" value="UniProtKB-ARBA"/>
</dbReference>
<evidence type="ECO:0000313" key="6">
    <source>
        <dbReference type="Proteomes" id="UP000321720"/>
    </source>
</evidence>
<dbReference type="InterPro" id="IPR011047">
    <property type="entry name" value="Quinoprotein_ADH-like_sf"/>
</dbReference>
<dbReference type="CDD" id="cd00110">
    <property type="entry name" value="LamG"/>
    <property type="match status" value="1"/>
</dbReference>
<proteinExistence type="predicted"/>
<dbReference type="PANTHER" id="PTHR42535">
    <property type="entry name" value="OOKINETE PROTEIN, PUTATIVE-RELATED"/>
    <property type="match status" value="1"/>
</dbReference>
<reference evidence="5 6" key="1">
    <citation type="submission" date="2019-07" db="EMBL/GenBank/DDBJ databases">
        <title>Whole genome shotgun sequence of Cellulomonas composti NBRC 100758.</title>
        <authorList>
            <person name="Hosoyama A."/>
            <person name="Uohara A."/>
            <person name="Ohji S."/>
            <person name="Ichikawa N."/>
        </authorList>
    </citation>
    <scope>NUCLEOTIDE SEQUENCE [LARGE SCALE GENOMIC DNA]</scope>
    <source>
        <strain evidence="5 6">NBRC 100758</strain>
    </source>
</reference>
<dbReference type="CDD" id="cd00146">
    <property type="entry name" value="PKD"/>
    <property type="match status" value="3"/>
</dbReference>
<dbReference type="PANTHER" id="PTHR42535:SF2">
    <property type="entry name" value="CHROMOSOME UNDETERMINED SCAFFOLD_146, WHOLE GENOME SHOTGUN SEQUENCE"/>
    <property type="match status" value="1"/>
</dbReference>
<dbReference type="InterPro" id="IPR001791">
    <property type="entry name" value="Laminin_G"/>
</dbReference>
<feature type="domain" description="PKD" evidence="4">
    <location>
        <begin position="1021"/>
        <end position="1102"/>
    </location>
</feature>
<feature type="domain" description="PKD" evidence="4">
    <location>
        <begin position="1207"/>
        <end position="1282"/>
    </location>
</feature>
<dbReference type="Proteomes" id="UP000321720">
    <property type="component" value="Unassembled WGS sequence"/>
</dbReference>
<dbReference type="SMART" id="SM00560">
    <property type="entry name" value="LamGL"/>
    <property type="match status" value="2"/>
</dbReference>
<evidence type="ECO:0000259" key="4">
    <source>
        <dbReference type="PROSITE" id="PS50093"/>
    </source>
</evidence>
<dbReference type="InterPro" id="IPR035986">
    <property type="entry name" value="PKD_dom_sf"/>
</dbReference>
<dbReference type="InterPro" id="IPR000601">
    <property type="entry name" value="PKD_dom"/>
</dbReference>